<dbReference type="SUPFAM" id="SSF51735">
    <property type="entry name" value="NAD(P)-binding Rossmann-fold domains"/>
    <property type="match status" value="1"/>
</dbReference>
<dbReference type="Gene3D" id="3.40.50.720">
    <property type="entry name" value="NAD(P)-binding Rossmann-like Domain"/>
    <property type="match status" value="1"/>
</dbReference>
<evidence type="ECO:0000256" key="4">
    <source>
        <dbReference type="ARBA" id="ARBA00007637"/>
    </source>
</evidence>
<evidence type="ECO:0000256" key="6">
    <source>
        <dbReference type="ARBA" id="ARBA00018569"/>
    </source>
</evidence>
<evidence type="ECO:0000313" key="14">
    <source>
        <dbReference type="EMBL" id="KRL55993.1"/>
    </source>
</evidence>
<dbReference type="EMBL" id="AZFE01000030">
    <property type="protein sequence ID" value="KRL55993.1"/>
    <property type="molecule type" value="Genomic_DNA"/>
</dbReference>
<evidence type="ECO:0000256" key="1">
    <source>
        <dbReference type="ARBA" id="ARBA00000083"/>
    </source>
</evidence>
<evidence type="ECO:0000256" key="7">
    <source>
        <dbReference type="ARBA" id="ARBA00023027"/>
    </source>
</evidence>
<comment type="caution">
    <text evidence="14">The sequence shown here is derived from an EMBL/GenBank/DDBJ whole genome shotgun (WGS) entry which is preliminary data.</text>
</comment>
<evidence type="ECO:0000256" key="5">
    <source>
        <dbReference type="ARBA" id="ARBA00013189"/>
    </source>
</evidence>
<dbReference type="OrthoDB" id="9801785at2"/>
<evidence type="ECO:0000313" key="15">
    <source>
        <dbReference type="Proteomes" id="UP000051697"/>
    </source>
</evidence>
<keyword evidence="10" id="KW-0119">Carbohydrate metabolism</keyword>
<evidence type="ECO:0000256" key="9">
    <source>
        <dbReference type="ARBA" id="ARBA00023235"/>
    </source>
</evidence>
<dbReference type="STRING" id="1423778.FC70_GL000578"/>
<dbReference type="GO" id="GO:0003978">
    <property type="term" value="F:UDP-glucose 4-epimerase activity"/>
    <property type="evidence" value="ECO:0007669"/>
    <property type="project" value="UniProtKB-EC"/>
</dbReference>
<evidence type="ECO:0000256" key="2">
    <source>
        <dbReference type="ARBA" id="ARBA00001911"/>
    </source>
</evidence>
<name>A0A0R1RHY9_9LACO</name>
<dbReference type="PANTHER" id="PTHR43725:SF53">
    <property type="entry name" value="UDP-ARABINOSE 4-EPIMERASE 1"/>
    <property type="match status" value="1"/>
</dbReference>
<dbReference type="Pfam" id="PF01370">
    <property type="entry name" value="Epimerase"/>
    <property type="match status" value="1"/>
</dbReference>
<comment type="pathway">
    <text evidence="3">Carbohydrate metabolism; galactose metabolism.</text>
</comment>
<gene>
    <name evidence="14" type="ORF">FC70_GL000578</name>
</gene>
<evidence type="ECO:0000256" key="11">
    <source>
        <dbReference type="ARBA" id="ARBA00031367"/>
    </source>
</evidence>
<keyword evidence="15" id="KW-1185">Reference proteome</keyword>
<dbReference type="KEGG" id="lol:LACOL_0717"/>
<feature type="domain" description="NAD-dependent epimerase/dehydratase" evidence="13">
    <location>
        <begin position="5"/>
        <end position="255"/>
    </location>
</feature>
<dbReference type="Gene3D" id="3.90.25.10">
    <property type="entry name" value="UDP-galactose 4-epimerase, domain 1"/>
    <property type="match status" value="1"/>
</dbReference>
<reference evidence="14 15" key="1">
    <citation type="journal article" date="2015" name="Genome Announc.">
        <title>Expanding the biotechnology potential of lactobacilli through comparative genomics of 213 strains and associated genera.</title>
        <authorList>
            <person name="Sun Z."/>
            <person name="Harris H.M."/>
            <person name="McCann A."/>
            <person name="Guo C."/>
            <person name="Argimon S."/>
            <person name="Zhang W."/>
            <person name="Yang X."/>
            <person name="Jeffery I.B."/>
            <person name="Cooney J.C."/>
            <person name="Kagawa T.F."/>
            <person name="Liu W."/>
            <person name="Song Y."/>
            <person name="Salvetti E."/>
            <person name="Wrobel A."/>
            <person name="Rasinkangas P."/>
            <person name="Parkhill J."/>
            <person name="Rea M.C."/>
            <person name="O'Sullivan O."/>
            <person name="Ritari J."/>
            <person name="Douillard F.P."/>
            <person name="Paul Ross R."/>
            <person name="Yang R."/>
            <person name="Briner A.E."/>
            <person name="Felis G.E."/>
            <person name="de Vos W.M."/>
            <person name="Barrangou R."/>
            <person name="Klaenhammer T.R."/>
            <person name="Caufield P.W."/>
            <person name="Cui Y."/>
            <person name="Zhang H."/>
            <person name="O'Toole P.W."/>
        </authorList>
    </citation>
    <scope>NUCLEOTIDE SEQUENCE [LARGE SCALE GENOMIC DNA]</scope>
    <source>
        <strain evidence="14 15">DSM 15707</strain>
    </source>
</reference>
<dbReference type="Proteomes" id="UP000051697">
    <property type="component" value="Unassembled WGS sequence"/>
</dbReference>
<keyword evidence="9" id="KW-0413">Isomerase</keyword>
<dbReference type="PANTHER" id="PTHR43725">
    <property type="entry name" value="UDP-GLUCOSE 4-EPIMERASE"/>
    <property type="match status" value="1"/>
</dbReference>
<evidence type="ECO:0000256" key="12">
    <source>
        <dbReference type="ARBA" id="ARBA00033067"/>
    </source>
</evidence>
<dbReference type="InterPro" id="IPR001509">
    <property type="entry name" value="Epimerase_deHydtase"/>
</dbReference>
<dbReference type="AlphaFoldDB" id="A0A0R1RHY9"/>
<proteinExistence type="inferred from homology"/>
<dbReference type="InterPro" id="IPR005886">
    <property type="entry name" value="UDP_G4E"/>
</dbReference>
<dbReference type="PATRIC" id="fig|1423778.4.peg.605"/>
<evidence type="ECO:0000259" key="13">
    <source>
        <dbReference type="Pfam" id="PF01370"/>
    </source>
</evidence>
<dbReference type="UniPathway" id="UPA00214"/>
<organism evidence="14 15">
    <name type="scientific">Paucilactobacillus oligofermentans DSM 15707 = LMG 22743</name>
    <dbReference type="NCBI Taxonomy" id="1423778"/>
    <lineage>
        <taxon>Bacteria</taxon>
        <taxon>Bacillati</taxon>
        <taxon>Bacillota</taxon>
        <taxon>Bacilli</taxon>
        <taxon>Lactobacillales</taxon>
        <taxon>Lactobacillaceae</taxon>
        <taxon>Paucilactobacillus</taxon>
    </lineage>
</organism>
<comment type="similarity">
    <text evidence="4">Belongs to the NAD(P)-dependent epimerase/dehydratase family.</text>
</comment>
<keyword evidence="8" id="KW-0299">Galactose metabolism</keyword>
<sequence>MTRKVLITGGAGYIGSHTAKELLNQGYIVIIVDNLVSGSIEAVDPRATFYEVDITNDKNFSKILAKENVDAIMHFACAILESNSDDNPAKYYEGNVYEMTKVLTTIANFGINKIMFASTASVYGNNSSTTKATENTLVTPISSYAETKYAAERLLYWMSKKNGWNYVILRYFNVAGAEMDGSNGLRTKNTTNIISNINKVELEQEKELEIFGDNYPTEDGTCIRDYIHILDLVKANTLGIKYLFETNESNLFNLGSDKGFSVKNIVDRADELTGKSILYRYVNRRNGDPVSIVADSEKAKSILNWETKYSMDDIISSDFNWQKKNKNG</sequence>
<dbReference type="GO" id="GO:0033499">
    <property type="term" value="P:galactose catabolic process via UDP-galactose, Leloir pathway"/>
    <property type="evidence" value="ECO:0007669"/>
    <property type="project" value="TreeGrafter"/>
</dbReference>
<evidence type="ECO:0000256" key="3">
    <source>
        <dbReference type="ARBA" id="ARBA00004947"/>
    </source>
</evidence>
<evidence type="ECO:0000256" key="10">
    <source>
        <dbReference type="ARBA" id="ARBA00023277"/>
    </source>
</evidence>
<dbReference type="InterPro" id="IPR036291">
    <property type="entry name" value="NAD(P)-bd_dom_sf"/>
</dbReference>
<comment type="cofactor">
    <cofactor evidence="2">
        <name>NAD(+)</name>
        <dbReference type="ChEBI" id="CHEBI:57540"/>
    </cofactor>
</comment>
<accession>A0A0R1RHY9</accession>
<keyword evidence="7" id="KW-0520">NAD</keyword>
<dbReference type="EC" id="5.1.3.2" evidence="5"/>
<comment type="catalytic activity">
    <reaction evidence="1">
        <text>UDP-alpha-D-glucose = UDP-alpha-D-galactose</text>
        <dbReference type="Rhea" id="RHEA:22168"/>
        <dbReference type="ChEBI" id="CHEBI:58885"/>
        <dbReference type="ChEBI" id="CHEBI:66914"/>
        <dbReference type="EC" id="5.1.3.2"/>
    </reaction>
</comment>
<dbReference type="NCBIfam" id="TIGR01179">
    <property type="entry name" value="galE"/>
    <property type="match status" value="1"/>
</dbReference>
<dbReference type="RefSeq" id="WP_057889554.1">
    <property type="nucleotide sequence ID" value="NZ_AZFE01000030.1"/>
</dbReference>
<evidence type="ECO:0000256" key="8">
    <source>
        <dbReference type="ARBA" id="ARBA00023144"/>
    </source>
</evidence>
<protein>
    <recommendedName>
        <fullName evidence="6">UDP-glucose 4-epimerase</fullName>
        <ecNumber evidence="5">5.1.3.2</ecNumber>
    </recommendedName>
    <alternativeName>
        <fullName evidence="12">Galactowaldenase</fullName>
    </alternativeName>
    <alternativeName>
        <fullName evidence="11">UDP-galactose 4-epimerase</fullName>
    </alternativeName>
</protein>